<dbReference type="SUPFAM" id="SSF50965">
    <property type="entry name" value="Galactose oxidase, central domain"/>
    <property type="match status" value="1"/>
</dbReference>
<feature type="domain" description="F-box" evidence="1">
    <location>
        <begin position="2"/>
        <end position="35"/>
    </location>
</feature>
<reference evidence="3 4" key="1">
    <citation type="journal article" date="2010" name="Nature">
        <title>Genome sequencing and analysis of the model grass Brachypodium distachyon.</title>
        <authorList>
            <consortium name="International Brachypodium Initiative"/>
        </authorList>
    </citation>
    <scope>NUCLEOTIDE SEQUENCE [LARGE SCALE GENOMIC DNA]</scope>
    <source>
        <strain evidence="3 4">Bd21</strain>
    </source>
</reference>
<dbReference type="InterPro" id="IPR013187">
    <property type="entry name" value="F-box-assoc_dom_typ3"/>
</dbReference>
<dbReference type="SUPFAM" id="SSF81383">
    <property type="entry name" value="F-box domain"/>
    <property type="match status" value="1"/>
</dbReference>
<reference evidence="4" key="3">
    <citation type="submission" date="2018-08" db="UniProtKB">
        <authorList>
            <consortium name="EnsemblPlants"/>
        </authorList>
    </citation>
    <scope>IDENTIFICATION</scope>
    <source>
        <strain evidence="4">cv. Bd21</strain>
    </source>
</reference>
<dbReference type="AlphaFoldDB" id="A0A0Q3JXY8"/>
<sequence>MDIFSDILSRLPAKCLLRFRGVSQPWRALMSDRAFLTRAEPFLVAVSGDRSTGGLQLQLMDMEGNVVPKDGLWNVFGEFQEDFSSDGEFCTSFDNLVCLYRPSATCLVDLATGEIGMFVDEPSDHPRSYIGFGVGRAAESGARKIIRDNYLTWEILTLGDNKWRPMQLPPFDVSYAYDYYNGTTINGVVYYLSLFEGKILCFDLEREEWTMIHGGPQADGEPWRFSLAELNGSLCLMERTRIFGLENQETTTVHLWLLQADSTKGTWAKAYTLHLESLDSRHIVMPLRVIHPGGKLLFYKYCSWPYSRSTPLFQVYDPLSGKCTRVEKAPTNVVGRIGLCSLSLDPRFRAKP</sequence>
<dbReference type="Gene3D" id="2.120.10.80">
    <property type="entry name" value="Kelch-type beta propeller"/>
    <property type="match status" value="1"/>
</dbReference>
<dbReference type="Pfam" id="PF00646">
    <property type="entry name" value="F-box"/>
    <property type="match status" value="1"/>
</dbReference>
<dbReference type="EnsemblPlants" id="KQK16900">
    <property type="protein sequence ID" value="KQK16900"/>
    <property type="gene ID" value="BRADI_1g31324v3"/>
</dbReference>
<evidence type="ECO:0000313" key="4">
    <source>
        <dbReference type="EnsemblPlants" id="KQK16900"/>
    </source>
</evidence>
<dbReference type="Pfam" id="PF08268">
    <property type="entry name" value="FBA_3"/>
    <property type="match status" value="1"/>
</dbReference>
<organism evidence="3">
    <name type="scientific">Brachypodium distachyon</name>
    <name type="common">Purple false brome</name>
    <name type="synonym">Trachynia distachya</name>
    <dbReference type="NCBI Taxonomy" id="15368"/>
    <lineage>
        <taxon>Eukaryota</taxon>
        <taxon>Viridiplantae</taxon>
        <taxon>Streptophyta</taxon>
        <taxon>Embryophyta</taxon>
        <taxon>Tracheophyta</taxon>
        <taxon>Spermatophyta</taxon>
        <taxon>Magnoliopsida</taxon>
        <taxon>Liliopsida</taxon>
        <taxon>Poales</taxon>
        <taxon>Poaceae</taxon>
        <taxon>BOP clade</taxon>
        <taxon>Pooideae</taxon>
        <taxon>Stipodae</taxon>
        <taxon>Brachypodieae</taxon>
        <taxon>Brachypodium</taxon>
    </lineage>
</organism>
<dbReference type="InterPro" id="IPR015915">
    <property type="entry name" value="Kelch-typ_b-propeller"/>
</dbReference>
<dbReference type="Proteomes" id="UP000008810">
    <property type="component" value="Chromosome 1"/>
</dbReference>
<feature type="domain" description="F-box associated beta-propeller type 3" evidence="2">
    <location>
        <begin position="152"/>
        <end position="327"/>
    </location>
</feature>
<dbReference type="KEGG" id="bdi:104582092"/>
<proteinExistence type="predicted"/>
<protein>
    <submittedName>
        <fullName evidence="3 4">Uncharacterized protein</fullName>
    </submittedName>
</protein>
<evidence type="ECO:0000259" key="1">
    <source>
        <dbReference type="Pfam" id="PF00646"/>
    </source>
</evidence>
<evidence type="ECO:0000313" key="5">
    <source>
        <dbReference type="Proteomes" id="UP000008810"/>
    </source>
</evidence>
<dbReference type="Gramene" id="KQK16900">
    <property type="protein sequence ID" value="KQK16900"/>
    <property type="gene ID" value="BRADI_1g31324v3"/>
</dbReference>
<evidence type="ECO:0000313" key="3">
    <source>
        <dbReference type="EMBL" id="KQK16900.1"/>
    </source>
</evidence>
<dbReference type="GeneID" id="104582092"/>
<dbReference type="InterPro" id="IPR036047">
    <property type="entry name" value="F-box-like_dom_sf"/>
</dbReference>
<dbReference type="PANTHER" id="PTHR31111:SF136">
    <property type="entry name" value="F-BOX ASSOCIATED DOMAIN-CONTAINING PROTEIN"/>
    <property type="match status" value="1"/>
</dbReference>
<dbReference type="OrthoDB" id="695600at2759"/>
<accession>A0A0Q3JXY8</accession>
<dbReference type="NCBIfam" id="TIGR01640">
    <property type="entry name" value="F_box_assoc_1"/>
    <property type="match status" value="1"/>
</dbReference>
<dbReference type="InterPro" id="IPR011043">
    <property type="entry name" value="Gal_Oxase/kelch_b-propeller"/>
</dbReference>
<dbReference type="PANTHER" id="PTHR31111">
    <property type="entry name" value="BNAA05G37150D PROTEIN-RELATED"/>
    <property type="match status" value="1"/>
</dbReference>
<evidence type="ECO:0000259" key="2">
    <source>
        <dbReference type="Pfam" id="PF08268"/>
    </source>
</evidence>
<dbReference type="InterPro" id="IPR017451">
    <property type="entry name" value="F-box-assoc_interact_dom"/>
</dbReference>
<gene>
    <name evidence="4" type="primary">LOC104582092</name>
    <name evidence="3" type="ORF">BRADI_1g31324v3</name>
</gene>
<dbReference type="EMBL" id="CM000880">
    <property type="protein sequence ID" value="KQK16900.1"/>
    <property type="molecule type" value="Genomic_DNA"/>
</dbReference>
<keyword evidence="5" id="KW-1185">Reference proteome</keyword>
<dbReference type="RefSeq" id="XP_010229724.1">
    <property type="nucleotide sequence ID" value="XM_010231422.1"/>
</dbReference>
<reference evidence="3" key="2">
    <citation type="submission" date="2017-06" db="EMBL/GenBank/DDBJ databases">
        <title>WGS assembly of Brachypodium distachyon.</title>
        <authorList>
            <consortium name="The International Brachypodium Initiative"/>
            <person name="Lucas S."/>
            <person name="Harmon-Smith M."/>
            <person name="Lail K."/>
            <person name="Tice H."/>
            <person name="Grimwood J."/>
            <person name="Bruce D."/>
            <person name="Barry K."/>
            <person name="Shu S."/>
            <person name="Lindquist E."/>
            <person name="Wang M."/>
            <person name="Pitluck S."/>
            <person name="Vogel J.P."/>
            <person name="Garvin D.F."/>
            <person name="Mockler T.C."/>
            <person name="Schmutz J."/>
            <person name="Rokhsar D."/>
            <person name="Bevan M.W."/>
        </authorList>
    </citation>
    <scope>NUCLEOTIDE SEQUENCE</scope>
    <source>
        <strain evidence="3">Bd21</strain>
    </source>
</reference>
<dbReference type="InterPro" id="IPR001810">
    <property type="entry name" value="F-box_dom"/>
</dbReference>
<name>A0A0Q3JXY8_BRADI</name>